<name>A0AA96RE64_9BACL</name>
<protein>
    <recommendedName>
        <fullName evidence="5">Tyrosine-protein phosphatase</fullName>
        <ecNumber evidence="5">3.1.3.48</ecNumber>
    </recommendedName>
</protein>
<sequence>MIDIHCHILPGLDDGAADMQEAVAMARLAYEDGIRHIVATPHFTSAYPNGRAVVESGVRALQAELDREGLAVTIHPGNEVRLEDAARFRREAESGAFCFLDRQESFVLLEQPWSGYNPETAGVVAWLRERGVTPVIPHPERHYFFRDNLPLLESLIATGAWTQVSVDSLLGRNNAEARQTAETLIRRDLAHTLATDAHNVNRKPNLSHGFRIAAELSGAERAEQIHRRMEQIIPADRDGSRPAGTEAG</sequence>
<dbReference type="EMBL" id="CP130318">
    <property type="protein sequence ID" value="WNQ12085.1"/>
    <property type="molecule type" value="Genomic_DNA"/>
</dbReference>
<keyword evidence="3 5" id="KW-0904">Protein phosphatase</keyword>
<evidence type="ECO:0000313" key="6">
    <source>
        <dbReference type="EMBL" id="WNQ12085.1"/>
    </source>
</evidence>
<dbReference type="RefSeq" id="WP_315605862.1">
    <property type="nucleotide sequence ID" value="NZ_CP130318.1"/>
</dbReference>
<keyword evidence="7" id="KW-1185">Reference proteome</keyword>
<dbReference type="EC" id="3.1.3.48" evidence="5"/>
<dbReference type="GO" id="GO:0030145">
    <property type="term" value="F:manganese ion binding"/>
    <property type="evidence" value="ECO:0007669"/>
    <property type="project" value="UniProtKB-UniRule"/>
</dbReference>
<dbReference type="Proteomes" id="UP001305702">
    <property type="component" value="Chromosome"/>
</dbReference>
<evidence type="ECO:0000256" key="1">
    <source>
        <dbReference type="ARBA" id="ARBA00005750"/>
    </source>
</evidence>
<dbReference type="PIRSF" id="PIRSF016557">
    <property type="entry name" value="Caps_synth_CpsB"/>
    <property type="match status" value="1"/>
</dbReference>
<dbReference type="InterPro" id="IPR016667">
    <property type="entry name" value="Caps_polysacc_synth_CpsB/CapC"/>
</dbReference>
<dbReference type="AlphaFoldDB" id="A0AA96RE64"/>
<comment type="catalytic activity">
    <reaction evidence="4 5">
        <text>O-phospho-L-tyrosyl-[protein] + H2O = L-tyrosyl-[protein] + phosphate</text>
        <dbReference type="Rhea" id="RHEA:10684"/>
        <dbReference type="Rhea" id="RHEA-COMP:10136"/>
        <dbReference type="Rhea" id="RHEA-COMP:20101"/>
        <dbReference type="ChEBI" id="CHEBI:15377"/>
        <dbReference type="ChEBI" id="CHEBI:43474"/>
        <dbReference type="ChEBI" id="CHEBI:46858"/>
        <dbReference type="ChEBI" id="CHEBI:61978"/>
        <dbReference type="EC" id="3.1.3.48"/>
    </reaction>
</comment>
<evidence type="ECO:0000256" key="5">
    <source>
        <dbReference type="PIRNR" id="PIRNR016557"/>
    </source>
</evidence>
<dbReference type="Gene3D" id="3.20.20.140">
    <property type="entry name" value="Metal-dependent hydrolases"/>
    <property type="match status" value="1"/>
</dbReference>
<dbReference type="SUPFAM" id="SSF89550">
    <property type="entry name" value="PHP domain-like"/>
    <property type="match status" value="1"/>
</dbReference>
<dbReference type="InterPro" id="IPR016195">
    <property type="entry name" value="Pol/histidinol_Pase-like"/>
</dbReference>
<gene>
    <name evidence="6" type="ORF">MJA45_03210</name>
</gene>
<evidence type="ECO:0000256" key="3">
    <source>
        <dbReference type="ARBA" id="ARBA00022912"/>
    </source>
</evidence>
<dbReference type="PANTHER" id="PTHR39181">
    <property type="entry name" value="TYROSINE-PROTEIN PHOSPHATASE YWQE"/>
    <property type="match status" value="1"/>
</dbReference>
<dbReference type="KEGG" id="paun:MJA45_03210"/>
<evidence type="ECO:0000256" key="4">
    <source>
        <dbReference type="ARBA" id="ARBA00051722"/>
    </source>
</evidence>
<comment type="similarity">
    <text evidence="1 5">Belongs to the metallo-dependent hydrolases superfamily. CpsB/CapC family.</text>
</comment>
<dbReference type="GO" id="GO:0004725">
    <property type="term" value="F:protein tyrosine phosphatase activity"/>
    <property type="evidence" value="ECO:0007669"/>
    <property type="project" value="UniProtKB-UniRule"/>
</dbReference>
<dbReference type="Pfam" id="PF19567">
    <property type="entry name" value="CpsB_CapC"/>
    <property type="match status" value="1"/>
</dbReference>
<keyword evidence="2 5" id="KW-0378">Hydrolase</keyword>
<evidence type="ECO:0000256" key="2">
    <source>
        <dbReference type="ARBA" id="ARBA00022801"/>
    </source>
</evidence>
<dbReference type="PANTHER" id="PTHR39181:SF1">
    <property type="entry name" value="TYROSINE-PROTEIN PHOSPHATASE YWQE"/>
    <property type="match status" value="1"/>
</dbReference>
<organism evidence="6 7">
    <name type="scientific">Paenibacillus aurantius</name>
    <dbReference type="NCBI Taxonomy" id="2918900"/>
    <lineage>
        <taxon>Bacteria</taxon>
        <taxon>Bacillati</taxon>
        <taxon>Bacillota</taxon>
        <taxon>Bacilli</taxon>
        <taxon>Bacillales</taxon>
        <taxon>Paenibacillaceae</taxon>
        <taxon>Paenibacillus</taxon>
    </lineage>
</organism>
<accession>A0AA96RE64</accession>
<reference evidence="6 7" key="1">
    <citation type="submission" date="2022-02" db="EMBL/GenBank/DDBJ databases">
        <title>Paenibacillus sp. MBLB1776 Whole Genome Shotgun Sequencing.</title>
        <authorList>
            <person name="Hwang C.Y."/>
            <person name="Cho E.-S."/>
            <person name="Seo M.-J."/>
        </authorList>
    </citation>
    <scope>NUCLEOTIDE SEQUENCE [LARGE SCALE GENOMIC DNA]</scope>
    <source>
        <strain evidence="6 7">MBLB1776</strain>
    </source>
</reference>
<evidence type="ECO:0000313" key="7">
    <source>
        <dbReference type="Proteomes" id="UP001305702"/>
    </source>
</evidence>
<proteinExistence type="inferred from homology"/>